<organism evidence="2 3">
    <name type="scientific">Paenibacillus xylanexedens</name>
    <dbReference type="NCBI Taxonomy" id="528191"/>
    <lineage>
        <taxon>Bacteria</taxon>
        <taxon>Bacillati</taxon>
        <taxon>Bacillota</taxon>
        <taxon>Bacilli</taxon>
        <taxon>Bacillales</taxon>
        <taxon>Paenibacillaceae</taxon>
        <taxon>Paenibacillus</taxon>
    </lineage>
</organism>
<gene>
    <name evidence="2" type="ORF">J2Z28_001741</name>
</gene>
<dbReference type="EMBL" id="JAGIKV010000005">
    <property type="protein sequence ID" value="MBP2245125.1"/>
    <property type="molecule type" value="Genomic_DNA"/>
</dbReference>
<reference evidence="2 3" key="1">
    <citation type="submission" date="2021-03" db="EMBL/GenBank/DDBJ databases">
        <title>Genomic Encyclopedia of Type Strains, Phase IV (KMG-IV): sequencing the most valuable type-strain genomes for metagenomic binning, comparative biology and taxonomic classification.</title>
        <authorList>
            <person name="Goeker M."/>
        </authorList>
    </citation>
    <scope>NUCLEOTIDE SEQUENCE [LARGE SCALE GENOMIC DNA]</scope>
    <source>
        <strain evidence="2 3">DSM 21292</strain>
    </source>
</reference>
<dbReference type="Proteomes" id="UP000810207">
    <property type="component" value="Unassembled WGS sequence"/>
</dbReference>
<comment type="caution">
    <text evidence="2">The sequence shown here is derived from an EMBL/GenBank/DDBJ whole genome shotgun (WGS) entry which is preliminary data.</text>
</comment>
<protein>
    <submittedName>
        <fullName evidence="2">Uncharacterized protein</fullName>
    </submittedName>
</protein>
<keyword evidence="3" id="KW-1185">Reference proteome</keyword>
<evidence type="ECO:0000256" key="1">
    <source>
        <dbReference type="SAM" id="MobiDB-lite"/>
    </source>
</evidence>
<evidence type="ECO:0000313" key="3">
    <source>
        <dbReference type="Proteomes" id="UP000810207"/>
    </source>
</evidence>
<feature type="region of interest" description="Disordered" evidence="1">
    <location>
        <begin position="1"/>
        <end position="23"/>
    </location>
</feature>
<sequence length="140" mass="15257">MGSKQVQEPESNLPQKLPTPTIQSESGISIPAIQGSYCWGGTCVDYASLIFEDNSTVHVFAGEDLSIDMGTDVPPDEISISEYVDNRNASVTSTDGTFQLPKEPGTHYYGAFVRWSSPQDSQISLGDTSFTFVVRVVEKK</sequence>
<proteinExistence type="predicted"/>
<name>A0ABS4RQG7_PAEXY</name>
<accession>A0ABS4RQG7</accession>
<dbReference type="RefSeq" id="WP_211081905.1">
    <property type="nucleotide sequence ID" value="NZ_CBCSLC010000035.1"/>
</dbReference>
<evidence type="ECO:0000313" key="2">
    <source>
        <dbReference type="EMBL" id="MBP2245125.1"/>
    </source>
</evidence>